<sequence>MLRLVYKTQFSALQLQKSSSQYCLGRRFQKKYSFYKNRVRGPNPGPKSNRAHAQARAQGPEPNPKTLMRSVWPWQSRKIITILSFPSITHKIIHKIWQVKGLLIASGRAINTLNRQSSGDYTPFSKISPINTSLLRFIQHIIYTFHTRKTPQKLSDSFLNPKYPSICNFIEVLSVSFRRKGKVHSNF</sequence>
<comment type="caution">
    <text evidence="2">The sequence shown here is derived from an EMBL/GenBank/DDBJ whole genome shotgun (WGS) entry which is preliminary data.</text>
</comment>
<keyword evidence="3" id="KW-1185">Reference proteome</keyword>
<dbReference type="Proteomes" id="UP001443914">
    <property type="component" value="Unassembled WGS sequence"/>
</dbReference>
<proteinExistence type="predicted"/>
<feature type="region of interest" description="Disordered" evidence="1">
    <location>
        <begin position="35"/>
        <end position="67"/>
    </location>
</feature>
<protein>
    <submittedName>
        <fullName evidence="2">Uncharacterized protein</fullName>
    </submittedName>
</protein>
<evidence type="ECO:0000313" key="2">
    <source>
        <dbReference type="EMBL" id="KAK9713956.1"/>
    </source>
</evidence>
<reference evidence="2" key="1">
    <citation type="submission" date="2024-03" db="EMBL/GenBank/DDBJ databases">
        <title>WGS assembly of Saponaria officinalis var. Norfolk2.</title>
        <authorList>
            <person name="Jenkins J."/>
            <person name="Shu S."/>
            <person name="Grimwood J."/>
            <person name="Barry K."/>
            <person name="Goodstein D."/>
            <person name="Schmutz J."/>
            <person name="Leebens-Mack J."/>
            <person name="Osbourn A."/>
        </authorList>
    </citation>
    <scope>NUCLEOTIDE SEQUENCE [LARGE SCALE GENOMIC DNA]</scope>
    <source>
        <strain evidence="2">JIC</strain>
    </source>
</reference>
<dbReference type="EMBL" id="JBDFQZ010000006">
    <property type="protein sequence ID" value="KAK9713956.1"/>
    <property type="molecule type" value="Genomic_DNA"/>
</dbReference>
<dbReference type="AlphaFoldDB" id="A0AAW1K495"/>
<evidence type="ECO:0000256" key="1">
    <source>
        <dbReference type="SAM" id="MobiDB-lite"/>
    </source>
</evidence>
<gene>
    <name evidence="2" type="ORF">RND81_06G061100</name>
</gene>
<organism evidence="2 3">
    <name type="scientific">Saponaria officinalis</name>
    <name type="common">Common soapwort</name>
    <name type="synonym">Lychnis saponaria</name>
    <dbReference type="NCBI Taxonomy" id="3572"/>
    <lineage>
        <taxon>Eukaryota</taxon>
        <taxon>Viridiplantae</taxon>
        <taxon>Streptophyta</taxon>
        <taxon>Embryophyta</taxon>
        <taxon>Tracheophyta</taxon>
        <taxon>Spermatophyta</taxon>
        <taxon>Magnoliopsida</taxon>
        <taxon>eudicotyledons</taxon>
        <taxon>Gunneridae</taxon>
        <taxon>Pentapetalae</taxon>
        <taxon>Caryophyllales</taxon>
        <taxon>Caryophyllaceae</taxon>
        <taxon>Caryophylleae</taxon>
        <taxon>Saponaria</taxon>
    </lineage>
</organism>
<evidence type="ECO:0000313" key="3">
    <source>
        <dbReference type="Proteomes" id="UP001443914"/>
    </source>
</evidence>
<name>A0AAW1K495_SAPOF</name>
<accession>A0AAW1K495</accession>